<feature type="domain" description="FIMAH" evidence="1">
    <location>
        <begin position="610"/>
        <end position="689"/>
    </location>
</feature>
<dbReference type="Gene3D" id="3.20.20.80">
    <property type="entry name" value="Glycosidases"/>
    <property type="match status" value="1"/>
</dbReference>
<dbReference type="SUPFAM" id="SSF51445">
    <property type="entry name" value="(Trans)glycosidases"/>
    <property type="match status" value="1"/>
</dbReference>
<evidence type="ECO:0000313" key="3">
    <source>
        <dbReference type="Proteomes" id="UP000307943"/>
    </source>
</evidence>
<comment type="caution">
    <text evidence="2">The sequence shown here is derived from an EMBL/GenBank/DDBJ whole genome shotgun (WGS) entry which is preliminary data.</text>
</comment>
<dbReference type="AlphaFoldDB" id="A0A5C4T4P4"/>
<protein>
    <recommendedName>
        <fullName evidence="1">FIMAH domain-containing protein</fullName>
    </recommendedName>
</protein>
<reference evidence="2 3" key="1">
    <citation type="submission" date="2019-05" db="EMBL/GenBank/DDBJ databases">
        <title>We sequenced the genome of Paenibacillus hemerocallicola KCTC 33185 for further insight into its adaptation and study the phylogeny of Paenibacillus.</title>
        <authorList>
            <person name="Narsing Rao M.P."/>
        </authorList>
    </citation>
    <scope>NUCLEOTIDE SEQUENCE [LARGE SCALE GENOMIC DNA]</scope>
    <source>
        <strain evidence="2 3">KCTC 33185</strain>
    </source>
</reference>
<organism evidence="2 3">
    <name type="scientific">Paenibacillus hemerocallicola</name>
    <dbReference type="NCBI Taxonomy" id="1172614"/>
    <lineage>
        <taxon>Bacteria</taxon>
        <taxon>Bacillati</taxon>
        <taxon>Bacillota</taxon>
        <taxon>Bacilli</taxon>
        <taxon>Bacillales</taxon>
        <taxon>Paenibacillaceae</taxon>
        <taxon>Paenibacillus</taxon>
    </lineage>
</organism>
<dbReference type="InterPro" id="IPR017853">
    <property type="entry name" value="GH"/>
</dbReference>
<dbReference type="Proteomes" id="UP000307943">
    <property type="component" value="Unassembled WGS sequence"/>
</dbReference>
<dbReference type="SUPFAM" id="SSF49785">
    <property type="entry name" value="Galactose-binding domain-like"/>
    <property type="match status" value="1"/>
</dbReference>
<dbReference type="Pfam" id="PF22888">
    <property type="entry name" value="FIMAH"/>
    <property type="match status" value="1"/>
</dbReference>
<dbReference type="RefSeq" id="WP_139605214.1">
    <property type="nucleotide sequence ID" value="NZ_VDCQ01000045.1"/>
</dbReference>
<evidence type="ECO:0000259" key="1">
    <source>
        <dbReference type="Pfam" id="PF22888"/>
    </source>
</evidence>
<keyword evidence="3" id="KW-1185">Reference proteome</keyword>
<dbReference type="OrthoDB" id="9774262at2"/>
<dbReference type="InterPro" id="IPR008979">
    <property type="entry name" value="Galactose-bd-like_sf"/>
</dbReference>
<dbReference type="EMBL" id="VDCQ01000045">
    <property type="protein sequence ID" value="TNJ63287.1"/>
    <property type="molecule type" value="Genomic_DNA"/>
</dbReference>
<dbReference type="InterPro" id="IPR054470">
    <property type="entry name" value="FIMAH_dom"/>
</dbReference>
<evidence type="ECO:0000313" key="2">
    <source>
        <dbReference type="EMBL" id="TNJ63287.1"/>
    </source>
</evidence>
<sequence length="694" mass="77513">MLINPGFEESEDGIRAHPWRASLAWGGLTKRTTEAARTGDYGVSIETGVNNNPWVSQLIPVEEGATYRLRAWFRSTAGATGRTAFKLEYYANATPSLQSFVGDYAWNESSAKMNGQWHQMEAVHAAPEGAQYALFYVRLNGTGKVYFDDTAVTKIQDRQRIRVYTDEVFYYPERTEATIMAEIVAPSGGYANYRVDIQLFDEQDTMVWSEMNVAAAAQVGASFNPALVMTDIQAPYEATVVLRDPLGAELERQVRTIYRWERPTTIPEHGIIQVDGQPFFPVIAYHAPVSTFSYLKEIGVNTVQANATSSVSAITERLNAAEQHGLKVLVPFYNNMKVTENYPFIRTAVPAIKNHPALLGYMIMDEPTYNGIGQEELLGAYEIIRSLDRDHPTYMVENQRTAFESTGQATDILVSDLYPFRPNEVLPIRRVGDDIREAIEAVRGDKPVWNILQTFRTGTWSYLPTIEEVRNMGHQSFLAGAKGIGFYSITDPDWSLKDSVLWPGLTAFKEEIDLMRELLLYGNRTHTTIGEHVQWGIWTKADEQFAIVINTSSEQRQATLPLGQAASVVEQIYGGTAGTYEVLLPEPEVTLAPLQTIVYRIVPKEEESLSMADTIALLQGAGEINSVLAGHLHYRISIIALLMQQGEAVQATAYIEDLIRYIRDPSLAAQGLITTKATRQLEEKAGELLRQLNA</sequence>
<proteinExistence type="predicted"/>
<name>A0A5C4T4P4_9BACL</name>
<gene>
    <name evidence="2" type="ORF">FE784_26175</name>
</gene>
<accession>A0A5C4T4P4</accession>
<dbReference type="Gene3D" id="2.60.120.260">
    <property type="entry name" value="Galactose-binding domain-like"/>
    <property type="match status" value="1"/>
</dbReference>